<gene>
    <name evidence="1" type="ORF">DEO72_LG3g1392</name>
</gene>
<dbReference type="Proteomes" id="UP000501690">
    <property type="component" value="Linkage Group LG3"/>
</dbReference>
<reference evidence="1 2" key="1">
    <citation type="submission" date="2019-04" db="EMBL/GenBank/DDBJ databases">
        <title>An improved genome assembly and genetic linkage map for asparagus bean, Vigna unguiculata ssp. sesquipedialis.</title>
        <authorList>
            <person name="Xia Q."/>
            <person name="Zhang R."/>
            <person name="Dong Y."/>
        </authorList>
    </citation>
    <scope>NUCLEOTIDE SEQUENCE [LARGE SCALE GENOMIC DNA]</scope>
    <source>
        <tissue evidence="1">Leaf</tissue>
    </source>
</reference>
<keyword evidence="2" id="KW-1185">Reference proteome</keyword>
<dbReference type="EMBL" id="CP039347">
    <property type="protein sequence ID" value="QCD86864.1"/>
    <property type="molecule type" value="Genomic_DNA"/>
</dbReference>
<dbReference type="AlphaFoldDB" id="A0A4D6LF56"/>
<sequence>MRASRSRAPSMEVVAGAGARLCGAAGGFGVLRRVPDTVHEAFAISSGASMELFRHGATKNWLHSDKLQRRIDVAVAAVEGGGCGMEMVGEKEN</sequence>
<accession>A0A4D6LF56</accession>
<protein>
    <submittedName>
        <fullName evidence="1">Uncharacterized protein</fullName>
    </submittedName>
</protein>
<proteinExistence type="predicted"/>
<evidence type="ECO:0000313" key="1">
    <source>
        <dbReference type="EMBL" id="QCD86864.1"/>
    </source>
</evidence>
<organism evidence="1 2">
    <name type="scientific">Vigna unguiculata</name>
    <name type="common">Cowpea</name>
    <dbReference type="NCBI Taxonomy" id="3917"/>
    <lineage>
        <taxon>Eukaryota</taxon>
        <taxon>Viridiplantae</taxon>
        <taxon>Streptophyta</taxon>
        <taxon>Embryophyta</taxon>
        <taxon>Tracheophyta</taxon>
        <taxon>Spermatophyta</taxon>
        <taxon>Magnoliopsida</taxon>
        <taxon>eudicotyledons</taxon>
        <taxon>Gunneridae</taxon>
        <taxon>Pentapetalae</taxon>
        <taxon>rosids</taxon>
        <taxon>fabids</taxon>
        <taxon>Fabales</taxon>
        <taxon>Fabaceae</taxon>
        <taxon>Papilionoideae</taxon>
        <taxon>50 kb inversion clade</taxon>
        <taxon>NPAAA clade</taxon>
        <taxon>indigoferoid/millettioid clade</taxon>
        <taxon>Phaseoleae</taxon>
        <taxon>Vigna</taxon>
    </lineage>
</organism>
<evidence type="ECO:0000313" key="2">
    <source>
        <dbReference type="Proteomes" id="UP000501690"/>
    </source>
</evidence>
<name>A0A4D6LF56_VIGUN</name>